<evidence type="ECO:0000256" key="3">
    <source>
        <dbReference type="ARBA" id="ARBA00022968"/>
    </source>
</evidence>
<comment type="caution">
    <text evidence="8">The sequence shown here is derived from an EMBL/GenBank/DDBJ whole genome shotgun (WGS) entry which is preliminary data.</text>
</comment>
<keyword evidence="6" id="KW-0325">Glycoprotein</keyword>
<evidence type="ECO:0000256" key="5">
    <source>
        <dbReference type="ARBA" id="ARBA00023136"/>
    </source>
</evidence>
<dbReference type="GO" id="GO:0015020">
    <property type="term" value="F:glucuronosyltransferase activity"/>
    <property type="evidence" value="ECO:0007669"/>
    <property type="project" value="TreeGrafter"/>
</dbReference>
<dbReference type="Proteomes" id="UP000078348">
    <property type="component" value="Unassembled WGS sequence"/>
</dbReference>
<evidence type="ECO:0000313" key="8">
    <source>
        <dbReference type="EMBL" id="OAO14307.1"/>
    </source>
</evidence>
<dbReference type="InterPro" id="IPR051292">
    <property type="entry name" value="Xyl/GlcA_transferase"/>
</dbReference>
<dbReference type="AlphaFoldDB" id="A0A196SDU9"/>
<protein>
    <submittedName>
        <fullName evidence="8">Uncharacterized protein</fullName>
    </submittedName>
</protein>
<organism evidence="8 9">
    <name type="scientific">Blastocystis sp. subtype 1 (strain ATCC 50177 / NandII)</name>
    <dbReference type="NCBI Taxonomy" id="478820"/>
    <lineage>
        <taxon>Eukaryota</taxon>
        <taxon>Sar</taxon>
        <taxon>Stramenopiles</taxon>
        <taxon>Bigyra</taxon>
        <taxon>Opalozoa</taxon>
        <taxon>Opalinata</taxon>
        <taxon>Blastocystidae</taxon>
        <taxon>Blastocystis</taxon>
    </lineage>
</organism>
<evidence type="ECO:0000256" key="4">
    <source>
        <dbReference type="ARBA" id="ARBA00022989"/>
    </source>
</evidence>
<comment type="subcellular location">
    <subcellularLocation>
        <location evidence="1">Membrane</location>
        <topology evidence="1">Single-pass type II membrane protein</topology>
    </subcellularLocation>
</comment>
<proteinExistence type="predicted"/>
<keyword evidence="9" id="KW-1185">Reference proteome</keyword>
<name>A0A196SDU9_BLAHN</name>
<evidence type="ECO:0000313" key="9">
    <source>
        <dbReference type="Proteomes" id="UP000078348"/>
    </source>
</evidence>
<keyword evidence="2 7" id="KW-0812">Transmembrane</keyword>
<accession>A0A196SDU9</accession>
<dbReference type="PANTHER" id="PTHR12270">
    <property type="entry name" value="GLYCOSYLTRANSFERASE-RELATED"/>
    <property type="match status" value="1"/>
</dbReference>
<keyword evidence="5 7" id="KW-0472">Membrane</keyword>
<evidence type="ECO:0000256" key="1">
    <source>
        <dbReference type="ARBA" id="ARBA00004606"/>
    </source>
</evidence>
<gene>
    <name evidence="8" type="ORF">AV274_4011</name>
</gene>
<evidence type="ECO:0000256" key="7">
    <source>
        <dbReference type="SAM" id="Phobius"/>
    </source>
</evidence>
<dbReference type="OrthoDB" id="411524at2759"/>
<dbReference type="Pfam" id="PF13896">
    <property type="entry name" value="Glyco_transf_49"/>
    <property type="match status" value="1"/>
</dbReference>
<reference evidence="8 9" key="1">
    <citation type="submission" date="2016-05" db="EMBL/GenBank/DDBJ databases">
        <title>Nuclear genome of Blastocystis sp. subtype 1 NandII.</title>
        <authorList>
            <person name="Gentekaki E."/>
            <person name="Curtis B."/>
            <person name="Stairs C."/>
            <person name="Eme L."/>
            <person name="Herman E."/>
            <person name="Klimes V."/>
            <person name="Arias M.C."/>
            <person name="Elias M."/>
            <person name="Hilliou F."/>
            <person name="Klute M."/>
            <person name="Malik S.-B."/>
            <person name="Pightling A."/>
            <person name="Rachubinski R."/>
            <person name="Salas D."/>
            <person name="Schlacht A."/>
            <person name="Suga H."/>
            <person name="Archibald J."/>
            <person name="Ball S.G."/>
            <person name="Clark G."/>
            <person name="Dacks J."/>
            <person name="Van Der Giezen M."/>
            <person name="Tsaousis A."/>
            <person name="Roger A."/>
        </authorList>
    </citation>
    <scope>NUCLEOTIDE SEQUENCE [LARGE SCALE GENOMIC DNA]</scope>
    <source>
        <strain evidence="9">ATCC 50177 / NandII</strain>
    </source>
</reference>
<feature type="transmembrane region" description="Helical" evidence="7">
    <location>
        <begin position="6"/>
        <end position="29"/>
    </location>
</feature>
<dbReference type="GO" id="GO:0042285">
    <property type="term" value="F:xylosyltransferase activity"/>
    <property type="evidence" value="ECO:0007669"/>
    <property type="project" value="TreeGrafter"/>
</dbReference>
<sequence>MNTLLYYIVLFSLALAIHGLFFQFDLVSLMHANQPRDERFIIQDAELVYDDSIQNPCHIRFKRTEKGLKPPAALSTVWEAEKQQGKGVNNVKSTMSLKKIRIRTQDAHPRLLFRGYADNELSTKLKQYTMGNCPRGFCRLYEGGGEVEYPYDYNVVAHDRAGITWITVLTKGHFGMARELLNRWRGPICFVLWCPETDKGEVEAFLQSLPTRDSLSMVLFTPPADHAYSKLIPANLLRNIGMRNSHTIYVAVMDIELLPSDGLYERLESGLSAQFYNSLQAVAIPVVSLQESACDGEKGCNDLSVSQPSNLKACLESKKCVVERDAAWLLSDSWFRIPDSVSIARLSCVARSSHPFVVLKYAESLPRLDERIMGFGDFRGAYWEQLRYYLQDVLVISREFAIAIPLPSNSMADFIEAEVEMKVAEGRACFEGIWKTVEECGKEEAAVYAW</sequence>
<keyword evidence="3" id="KW-0735">Signal-anchor</keyword>
<keyword evidence="4 7" id="KW-1133">Transmembrane helix</keyword>
<dbReference type="PANTHER" id="PTHR12270:SF25">
    <property type="entry name" value="GLYCOSYLTRANSFERASE-LIKE PROTEIN LARGE"/>
    <property type="match status" value="1"/>
</dbReference>
<evidence type="ECO:0000256" key="6">
    <source>
        <dbReference type="ARBA" id="ARBA00023180"/>
    </source>
</evidence>
<dbReference type="EMBL" id="LXWW01000264">
    <property type="protein sequence ID" value="OAO14307.1"/>
    <property type="molecule type" value="Genomic_DNA"/>
</dbReference>
<dbReference type="GO" id="GO:0016020">
    <property type="term" value="C:membrane"/>
    <property type="evidence" value="ECO:0007669"/>
    <property type="project" value="UniProtKB-SubCell"/>
</dbReference>
<dbReference type="GO" id="GO:0035269">
    <property type="term" value="P:protein O-linked glycosylation via mannose"/>
    <property type="evidence" value="ECO:0007669"/>
    <property type="project" value="TreeGrafter"/>
</dbReference>
<evidence type="ECO:0000256" key="2">
    <source>
        <dbReference type="ARBA" id="ARBA00022692"/>
    </source>
</evidence>